<evidence type="ECO:0000259" key="18">
    <source>
        <dbReference type="Pfam" id="PF02603"/>
    </source>
</evidence>
<evidence type="ECO:0000256" key="7">
    <source>
        <dbReference type="ARBA" id="ARBA00022679"/>
    </source>
</evidence>
<feature type="domain" description="HPr(Ser) kinase/phosphorylase N-terminal" evidence="18">
    <location>
        <begin position="3"/>
        <end position="127"/>
    </location>
</feature>
<dbReference type="InterPro" id="IPR011126">
    <property type="entry name" value="Hpr_kin/Pase_Hpr_N"/>
</dbReference>
<dbReference type="NCBIfam" id="TIGR00679">
    <property type="entry name" value="hpr-ser"/>
    <property type="match status" value="1"/>
</dbReference>
<dbReference type="GO" id="GO:0005524">
    <property type="term" value="F:ATP binding"/>
    <property type="evidence" value="ECO:0007669"/>
    <property type="project" value="UniProtKB-UniRule"/>
</dbReference>
<feature type="active site" description="Proton acceptor; for phosphorylation activity. Proton donor; for dephosphorylation activity" evidence="17">
    <location>
        <position position="177"/>
    </location>
</feature>
<dbReference type="GO" id="GO:0004674">
    <property type="term" value="F:protein serine/threonine kinase activity"/>
    <property type="evidence" value="ECO:0007669"/>
    <property type="project" value="UniProtKB-KW"/>
</dbReference>
<protein>
    <recommendedName>
        <fullName evidence="5 17">HPr kinase/phosphorylase</fullName>
        <shortName evidence="17">HPrK/P</shortName>
        <ecNumber evidence="17">2.7.11.-</ecNumber>
        <ecNumber evidence="17">2.7.4.-</ecNumber>
    </recommendedName>
    <alternativeName>
        <fullName evidence="15 17">HPr(Ser) kinase/phosphorylase</fullName>
    </alternativeName>
</protein>
<dbReference type="SUPFAM" id="SSF75138">
    <property type="entry name" value="HprK N-terminal domain-like"/>
    <property type="match status" value="1"/>
</dbReference>
<dbReference type="RefSeq" id="WP_023163840.1">
    <property type="nucleotide sequence ID" value="NZ_CP084189.1"/>
</dbReference>
<evidence type="ECO:0000256" key="11">
    <source>
        <dbReference type="ARBA" id="ARBA00022840"/>
    </source>
</evidence>
<comment type="cofactor">
    <cofactor evidence="2 17">
        <name>Mg(2+)</name>
        <dbReference type="ChEBI" id="CHEBI:18420"/>
    </cofactor>
</comment>
<comment type="catalytic activity">
    <reaction evidence="1 17">
        <text>[HPr protein]-L-serine + ATP = [HPr protein]-O-phospho-L-serine + ADP + H(+)</text>
        <dbReference type="Rhea" id="RHEA:46600"/>
        <dbReference type="Rhea" id="RHEA-COMP:11602"/>
        <dbReference type="Rhea" id="RHEA-COMP:11603"/>
        <dbReference type="ChEBI" id="CHEBI:15378"/>
        <dbReference type="ChEBI" id="CHEBI:29999"/>
        <dbReference type="ChEBI" id="CHEBI:30616"/>
        <dbReference type="ChEBI" id="CHEBI:83421"/>
        <dbReference type="ChEBI" id="CHEBI:456216"/>
    </reaction>
</comment>
<accession>A0AAP8A9W6</accession>
<evidence type="ECO:0000256" key="9">
    <source>
        <dbReference type="ARBA" id="ARBA00022741"/>
    </source>
</evidence>
<keyword evidence="14 17" id="KW-0119">Carbohydrate metabolism</keyword>
<evidence type="ECO:0000256" key="3">
    <source>
        <dbReference type="ARBA" id="ARBA00006883"/>
    </source>
</evidence>
<keyword evidence="8 17" id="KW-0479">Metal-binding</keyword>
<dbReference type="PANTHER" id="PTHR30305:SF1">
    <property type="entry name" value="HPR KINASE_PHOSPHORYLASE"/>
    <property type="match status" value="1"/>
</dbReference>
<evidence type="ECO:0000256" key="5">
    <source>
        <dbReference type="ARBA" id="ARBA00018922"/>
    </source>
</evidence>
<dbReference type="HAMAP" id="MF_01249">
    <property type="entry name" value="HPr_kinase"/>
    <property type="match status" value="1"/>
</dbReference>
<evidence type="ECO:0000256" key="16">
    <source>
        <dbReference type="ARBA" id="ARBA00047657"/>
    </source>
</evidence>
<keyword evidence="6 17" id="KW-0723">Serine/threonine-protein kinase</keyword>
<evidence type="ECO:0000256" key="17">
    <source>
        <dbReference type="HAMAP-Rule" id="MF_01249"/>
    </source>
</evidence>
<dbReference type="EC" id="2.7.11.-" evidence="17"/>
<name>A0AAP8A9W6_9LACT</name>
<evidence type="ECO:0000256" key="10">
    <source>
        <dbReference type="ARBA" id="ARBA00022777"/>
    </source>
</evidence>
<feature type="binding site" evidence="17">
    <location>
        <position position="160"/>
    </location>
    <ligand>
        <name>Mg(2+)</name>
        <dbReference type="ChEBI" id="CHEBI:18420"/>
    </ligand>
</feature>
<dbReference type="InterPro" id="IPR028979">
    <property type="entry name" value="Ser_kin/Pase_Hpr-like_N_sf"/>
</dbReference>
<dbReference type="GO" id="GO:0000287">
    <property type="term" value="F:magnesium ion binding"/>
    <property type="evidence" value="ECO:0007669"/>
    <property type="project" value="UniProtKB-UniRule"/>
</dbReference>
<keyword evidence="9 17" id="KW-0547">Nucleotide-binding</keyword>
<keyword evidence="13 17" id="KW-0511">Multifunctional enzyme</keyword>
<dbReference type="GO" id="GO:0004712">
    <property type="term" value="F:protein serine/threonine/tyrosine kinase activity"/>
    <property type="evidence" value="ECO:0007669"/>
    <property type="project" value="UniProtKB-UniRule"/>
</dbReference>
<dbReference type="GO" id="GO:0000155">
    <property type="term" value="F:phosphorelay sensor kinase activity"/>
    <property type="evidence" value="ECO:0007669"/>
    <property type="project" value="InterPro"/>
</dbReference>
<comment type="miscellaneous">
    <text evidence="17">Both phosphorylation and phosphorolysis are carried out by the same active site and suggest a common mechanism for both reactions.</text>
</comment>
<evidence type="ECO:0000256" key="2">
    <source>
        <dbReference type="ARBA" id="ARBA00001946"/>
    </source>
</evidence>
<dbReference type="EC" id="2.7.4.-" evidence="17"/>
<sequence>MAVSVQDLLDKIHFHVIYSTETALQKEITTSEIMRPGLEMAGYFDYFTPERIQLFGMKEWSYMMTVVGDNRYDLLKKVMAKETPVVIVARNLEIPSEMVAAAKKSDIVLLQSREATSRLNSVLTSFLDERLAERTTVHGVLMDIFGVGVLIQGASGIGKSETGLELVKRGHRLVADDRVDVFQRDAFTLSGEPAEILRNMIEIRGVGIIDVMSLFGAGAVKDSTDIDMAIYLEYYDKEKAFDRLGNAPTIVEFSDVEVPQTRIPVKTGRNVSVIVEAAVMNFRAKQMGFDATKTFEDRLTDLISQNKES</sequence>
<evidence type="ECO:0000256" key="8">
    <source>
        <dbReference type="ARBA" id="ARBA00022723"/>
    </source>
</evidence>
<evidence type="ECO:0000259" key="19">
    <source>
        <dbReference type="Pfam" id="PF07475"/>
    </source>
</evidence>
<keyword evidence="12 17" id="KW-0460">Magnesium</keyword>
<reference evidence="20 21" key="1">
    <citation type="submission" date="2017-04" db="EMBL/GenBank/DDBJ databases">
        <title>Kefir bacterial isolates.</title>
        <authorList>
            <person name="Kim Y."/>
            <person name="Blasche S."/>
            <person name="Patil K.R."/>
        </authorList>
    </citation>
    <scope>NUCLEOTIDE SEQUENCE [LARGE SCALE GENOMIC DNA]</scope>
    <source>
        <strain evidence="20 21">OG2</strain>
    </source>
</reference>
<dbReference type="Gene3D" id="3.40.1390.20">
    <property type="entry name" value="HprK N-terminal domain-like"/>
    <property type="match status" value="1"/>
</dbReference>
<feature type="domain" description="HPr kinase/phosphorylase C-terminal" evidence="19">
    <location>
        <begin position="130"/>
        <end position="298"/>
    </location>
</feature>
<feature type="region of interest" description="Important for the catalytic mechanism of both phosphorylation and dephosphorylation" evidence="17">
    <location>
        <begin position="201"/>
        <end position="210"/>
    </location>
</feature>
<evidence type="ECO:0000256" key="12">
    <source>
        <dbReference type="ARBA" id="ARBA00022842"/>
    </source>
</evidence>
<dbReference type="InterPro" id="IPR011104">
    <property type="entry name" value="Hpr_kin/Pase_C"/>
</dbReference>
<evidence type="ECO:0000256" key="6">
    <source>
        <dbReference type="ARBA" id="ARBA00022527"/>
    </source>
</evidence>
<keyword evidence="10 17" id="KW-0418">Kinase</keyword>
<keyword evidence="11 17" id="KW-0067">ATP-binding</keyword>
<dbReference type="CDD" id="cd01918">
    <property type="entry name" value="HprK_C"/>
    <property type="match status" value="1"/>
</dbReference>
<proteinExistence type="inferred from homology"/>
<evidence type="ECO:0000256" key="13">
    <source>
        <dbReference type="ARBA" id="ARBA00023268"/>
    </source>
</evidence>
<dbReference type="InterPro" id="IPR027417">
    <property type="entry name" value="P-loop_NTPase"/>
</dbReference>
<feature type="active site" evidence="17">
    <location>
        <position position="243"/>
    </location>
</feature>
<feature type="binding site" evidence="17">
    <location>
        <position position="202"/>
    </location>
    <ligand>
        <name>Mg(2+)</name>
        <dbReference type="ChEBI" id="CHEBI:18420"/>
    </ligand>
</feature>
<comment type="function">
    <text evidence="17">Catalyzes the ATP- as well as the pyrophosphate-dependent phosphorylation of a specific serine residue in HPr, a phosphocarrier protein of the phosphoenolpyruvate-dependent sugar phosphotransferase system (PTS). HprK/P also catalyzes the pyrophosphate-producing, inorganic phosphate-dependent dephosphorylation (phosphorolysis) of seryl-phosphorylated HPr (P-Ser-HPr). The two antagonistic activities of HprK/P are regulated by several intracellular metabolites, which change their concentration in response to the absence or presence of rapidly metabolisable carbon sources (glucose, fructose, etc.) in the growth medium. Therefore, by controlling the phosphorylation state of HPr, HPrK/P is a sensor enzyme that plays a major role in the regulation of carbon metabolism and sugar transport: it mediates carbon catabolite repression (CCR), and regulates PTS-catalyzed carbohydrate uptake and inducer exclusion.</text>
</comment>
<evidence type="ECO:0000256" key="1">
    <source>
        <dbReference type="ARBA" id="ARBA00001120"/>
    </source>
</evidence>
<dbReference type="SUPFAM" id="SSF53795">
    <property type="entry name" value="PEP carboxykinase-like"/>
    <property type="match status" value="1"/>
</dbReference>
<dbReference type="Proteomes" id="UP000215635">
    <property type="component" value="Unassembled WGS sequence"/>
</dbReference>
<dbReference type="GO" id="GO:0006109">
    <property type="term" value="P:regulation of carbohydrate metabolic process"/>
    <property type="evidence" value="ECO:0007669"/>
    <property type="project" value="UniProtKB-UniRule"/>
</dbReference>
<feature type="active site" evidence="17">
    <location>
        <position position="138"/>
    </location>
</feature>
<feature type="binding site" evidence="17">
    <location>
        <begin position="153"/>
        <end position="160"/>
    </location>
    <ligand>
        <name>ATP</name>
        <dbReference type="ChEBI" id="CHEBI:30616"/>
    </ligand>
</feature>
<dbReference type="EMBL" id="NCWV01000002">
    <property type="protein sequence ID" value="PAK89962.1"/>
    <property type="molecule type" value="Genomic_DNA"/>
</dbReference>
<dbReference type="Pfam" id="PF07475">
    <property type="entry name" value="Hpr_kinase_C"/>
    <property type="match status" value="1"/>
</dbReference>
<evidence type="ECO:0000256" key="14">
    <source>
        <dbReference type="ARBA" id="ARBA00023277"/>
    </source>
</evidence>
<comment type="subunit">
    <text evidence="4 17">Homohexamer.</text>
</comment>
<evidence type="ECO:0000256" key="15">
    <source>
        <dbReference type="ARBA" id="ARBA00033012"/>
    </source>
</evidence>
<evidence type="ECO:0000313" key="21">
    <source>
        <dbReference type="Proteomes" id="UP000215635"/>
    </source>
</evidence>
<comment type="caution">
    <text evidence="20">The sequence shown here is derived from an EMBL/GenBank/DDBJ whole genome shotgun (WGS) entry which is preliminary data.</text>
</comment>
<dbReference type="InterPro" id="IPR003755">
    <property type="entry name" value="HPr(Ser)_kin/Pase"/>
</dbReference>
<feature type="region of interest" description="Important for the catalytic mechanism of dephosphorylation" evidence="17">
    <location>
        <begin position="264"/>
        <end position="269"/>
    </location>
</feature>
<dbReference type="Pfam" id="PF02603">
    <property type="entry name" value="Hpr_kinase_N"/>
    <property type="match status" value="1"/>
</dbReference>
<dbReference type="Gene3D" id="3.40.50.300">
    <property type="entry name" value="P-loop containing nucleotide triphosphate hydrolases"/>
    <property type="match status" value="1"/>
</dbReference>
<dbReference type="PANTHER" id="PTHR30305">
    <property type="entry name" value="PROTEIN YJDM-RELATED"/>
    <property type="match status" value="1"/>
</dbReference>
<gene>
    <name evidence="17" type="primary">hprK</name>
    <name evidence="20" type="ORF">B8W88_02075</name>
</gene>
<dbReference type="AlphaFoldDB" id="A0AAP8A9W6"/>
<evidence type="ECO:0000256" key="4">
    <source>
        <dbReference type="ARBA" id="ARBA00011643"/>
    </source>
</evidence>
<evidence type="ECO:0000313" key="20">
    <source>
        <dbReference type="EMBL" id="PAK89962.1"/>
    </source>
</evidence>
<comment type="domain">
    <text evidence="17">The Walker A ATP-binding motif also binds Pi and PPi.</text>
</comment>
<comment type="catalytic activity">
    <reaction evidence="16 17">
        <text>[HPr protein]-O-phospho-L-serine + phosphate + H(+) = [HPr protein]-L-serine + diphosphate</text>
        <dbReference type="Rhea" id="RHEA:46604"/>
        <dbReference type="Rhea" id="RHEA-COMP:11602"/>
        <dbReference type="Rhea" id="RHEA-COMP:11603"/>
        <dbReference type="ChEBI" id="CHEBI:15378"/>
        <dbReference type="ChEBI" id="CHEBI:29999"/>
        <dbReference type="ChEBI" id="CHEBI:33019"/>
        <dbReference type="ChEBI" id="CHEBI:43474"/>
        <dbReference type="ChEBI" id="CHEBI:83421"/>
    </reaction>
</comment>
<comment type="similarity">
    <text evidence="3 17">Belongs to the HPrK/P family.</text>
</comment>
<organism evidence="20 21">
    <name type="scientific">Lactococcus lactis</name>
    <dbReference type="NCBI Taxonomy" id="1358"/>
    <lineage>
        <taxon>Bacteria</taxon>
        <taxon>Bacillati</taxon>
        <taxon>Bacillota</taxon>
        <taxon>Bacilli</taxon>
        <taxon>Lactobacillales</taxon>
        <taxon>Streptococcaceae</taxon>
        <taxon>Lactococcus</taxon>
    </lineage>
</organism>
<keyword evidence="7 17" id="KW-0808">Transferase</keyword>
<dbReference type="FunFam" id="3.40.50.300:FF:000174">
    <property type="entry name" value="HPr kinase/phosphorylase"/>
    <property type="match status" value="1"/>
</dbReference>
<feature type="active site" evidence="17">
    <location>
        <position position="159"/>
    </location>
</feature>